<dbReference type="PROSITE" id="PS50162">
    <property type="entry name" value="RECA_2"/>
    <property type="match status" value="1"/>
</dbReference>
<dbReference type="InterPro" id="IPR027417">
    <property type="entry name" value="P-loop_NTPase"/>
</dbReference>
<evidence type="ECO:0000256" key="4">
    <source>
        <dbReference type="ARBA" id="ARBA00022840"/>
    </source>
</evidence>
<reference evidence="9 10" key="1">
    <citation type="journal article" date="2017" name="G3 (Bethesda)">
        <title>First Draft Genome Sequence of the Pathogenic Fungus Lomentospora prolificans (Formerly Scedosporium prolificans).</title>
        <authorList>
            <person name="Luo R."/>
            <person name="Zimin A."/>
            <person name="Workman R."/>
            <person name="Fan Y."/>
            <person name="Pertea G."/>
            <person name="Grossman N."/>
            <person name="Wear M.P."/>
            <person name="Jia B."/>
            <person name="Miller H."/>
            <person name="Casadevall A."/>
            <person name="Timp W."/>
            <person name="Zhang S.X."/>
            <person name="Salzberg S.L."/>
        </authorList>
    </citation>
    <scope>NUCLEOTIDE SEQUENCE [LARGE SCALE GENOMIC DNA]</scope>
    <source>
        <strain evidence="9 10">JHH-5317</strain>
    </source>
</reference>
<protein>
    <recommendedName>
        <fullName evidence="8">RecA family profile 1 domain-containing protein</fullName>
    </recommendedName>
</protein>
<dbReference type="VEuPathDB" id="FungiDB:jhhlp_005891"/>
<dbReference type="GO" id="GO:0007131">
    <property type="term" value="P:reciprocal meiotic recombination"/>
    <property type="evidence" value="ECO:0007669"/>
    <property type="project" value="TreeGrafter"/>
</dbReference>
<dbReference type="GO" id="GO:0000707">
    <property type="term" value="P:meiotic DNA recombinase assembly"/>
    <property type="evidence" value="ECO:0007669"/>
    <property type="project" value="TreeGrafter"/>
</dbReference>
<feature type="region of interest" description="Disordered" evidence="7">
    <location>
        <begin position="361"/>
        <end position="451"/>
    </location>
</feature>
<keyword evidence="10" id="KW-1185">Reference proteome</keyword>
<dbReference type="GO" id="GO:0033063">
    <property type="term" value="C:Rad51B-Rad51C-Rad51D-XRCC2 complex"/>
    <property type="evidence" value="ECO:0007669"/>
    <property type="project" value="TreeGrafter"/>
</dbReference>
<dbReference type="EMBL" id="NLAX01000701">
    <property type="protein sequence ID" value="PKS07289.1"/>
    <property type="molecule type" value="Genomic_DNA"/>
</dbReference>
<comment type="subcellular location">
    <subcellularLocation>
        <location evidence="1">Nucleus</location>
    </subcellularLocation>
</comment>
<dbReference type="GO" id="GO:0005657">
    <property type="term" value="C:replication fork"/>
    <property type="evidence" value="ECO:0007669"/>
    <property type="project" value="TreeGrafter"/>
</dbReference>
<evidence type="ECO:0000256" key="7">
    <source>
        <dbReference type="SAM" id="MobiDB-lite"/>
    </source>
</evidence>
<dbReference type="GO" id="GO:0140664">
    <property type="term" value="F:ATP-dependent DNA damage sensor activity"/>
    <property type="evidence" value="ECO:0007669"/>
    <property type="project" value="InterPro"/>
</dbReference>
<dbReference type="SUPFAM" id="SSF52540">
    <property type="entry name" value="P-loop containing nucleoside triphosphate hydrolases"/>
    <property type="match status" value="1"/>
</dbReference>
<feature type="compositionally biased region" description="Acidic residues" evidence="7">
    <location>
        <begin position="383"/>
        <end position="395"/>
    </location>
</feature>
<dbReference type="InterPro" id="IPR003593">
    <property type="entry name" value="AAA+_ATPase"/>
</dbReference>
<dbReference type="GO" id="GO:0000400">
    <property type="term" value="F:four-way junction DNA binding"/>
    <property type="evidence" value="ECO:0007669"/>
    <property type="project" value="TreeGrafter"/>
</dbReference>
<feature type="region of interest" description="Disordered" evidence="7">
    <location>
        <begin position="146"/>
        <end position="172"/>
    </location>
</feature>
<sequence length="451" mass="49298">MDLYHSVHGHDVSTFDIQDTHRLPAVSAAQALEDLNDDPSQCVSTGLSRLDRALSAAPESLRELQKGDDDEPSPVPSGVYRGQVTEIWGPPGVGKTAVGIQIAASALSDGHGVAWVDTKKSSDIDCTYPLCGRRFRDVAEAVRSRKRSDEKLVKGTPDEQQQEQRTAEHESSDHDAELFVHYACASLAHFIALLCRPVTKSLPSNTAVVIVDSLSALLNEAFPKTPDGRSFKSNKGSGLSTRRLQTLQYVIGALQKLAATRNCALVLLSQCATKMQSRNRGAALMPSINASVWEQGIPTRLVLFRDWMWKDGVPSDTCFVGLQRLSGKAMPNSVQRVTAFRVEGTGLVEVDYDETEQQREQLQIGDAKPQMKRKLGVTRQEVPDSDEEYGWDPDDDAHLPPEPPQWQGSEDLIIGTQRSLDGEDTEGDADADEEADQDPGEVATTAESGRH</sequence>
<proteinExistence type="predicted"/>
<evidence type="ECO:0000256" key="1">
    <source>
        <dbReference type="ARBA" id="ARBA00004123"/>
    </source>
</evidence>
<gene>
    <name evidence="9" type="ORF">jhhlp_005891</name>
</gene>
<feature type="compositionally biased region" description="Acidic residues" evidence="7">
    <location>
        <begin position="422"/>
        <end position="439"/>
    </location>
</feature>
<evidence type="ECO:0000259" key="8">
    <source>
        <dbReference type="PROSITE" id="PS50162"/>
    </source>
</evidence>
<evidence type="ECO:0000256" key="3">
    <source>
        <dbReference type="ARBA" id="ARBA00022763"/>
    </source>
</evidence>
<name>A0A2N3N4D3_9PEZI</name>
<keyword evidence="3" id="KW-0227">DNA damage</keyword>
<dbReference type="OrthoDB" id="5957327at2759"/>
<dbReference type="SMART" id="SM00382">
    <property type="entry name" value="AAA"/>
    <property type="match status" value="1"/>
</dbReference>
<feature type="domain" description="RecA family profile 1" evidence="8">
    <location>
        <begin position="39"/>
        <end position="271"/>
    </location>
</feature>
<dbReference type="GO" id="GO:0005524">
    <property type="term" value="F:ATP binding"/>
    <property type="evidence" value="ECO:0007669"/>
    <property type="project" value="UniProtKB-KW"/>
</dbReference>
<dbReference type="InParanoid" id="A0A2N3N4D3"/>
<keyword evidence="4" id="KW-0067">ATP-binding</keyword>
<dbReference type="InterPro" id="IPR052093">
    <property type="entry name" value="HR_Repair_Mediator"/>
</dbReference>
<dbReference type="InterPro" id="IPR020588">
    <property type="entry name" value="RecA_ATP-bd"/>
</dbReference>
<dbReference type="CDD" id="cd01393">
    <property type="entry name" value="RecA-like"/>
    <property type="match status" value="1"/>
</dbReference>
<feature type="compositionally biased region" description="Basic and acidic residues" evidence="7">
    <location>
        <begin position="146"/>
        <end position="157"/>
    </location>
</feature>
<evidence type="ECO:0000313" key="9">
    <source>
        <dbReference type="EMBL" id="PKS07289.1"/>
    </source>
</evidence>
<organism evidence="9 10">
    <name type="scientific">Lomentospora prolificans</name>
    <dbReference type="NCBI Taxonomy" id="41688"/>
    <lineage>
        <taxon>Eukaryota</taxon>
        <taxon>Fungi</taxon>
        <taxon>Dikarya</taxon>
        <taxon>Ascomycota</taxon>
        <taxon>Pezizomycotina</taxon>
        <taxon>Sordariomycetes</taxon>
        <taxon>Hypocreomycetidae</taxon>
        <taxon>Microascales</taxon>
        <taxon>Microascaceae</taxon>
        <taxon>Lomentospora</taxon>
    </lineage>
</organism>
<evidence type="ECO:0000256" key="2">
    <source>
        <dbReference type="ARBA" id="ARBA00022741"/>
    </source>
</evidence>
<keyword evidence="5" id="KW-0234">DNA repair</keyword>
<keyword evidence="2" id="KW-0547">Nucleotide-binding</keyword>
<evidence type="ECO:0000256" key="6">
    <source>
        <dbReference type="ARBA" id="ARBA00023242"/>
    </source>
</evidence>
<comment type="caution">
    <text evidence="9">The sequence shown here is derived from an EMBL/GenBank/DDBJ whole genome shotgun (WGS) entry which is preliminary data.</text>
</comment>
<evidence type="ECO:0000313" key="10">
    <source>
        <dbReference type="Proteomes" id="UP000233524"/>
    </source>
</evidence>
<dbReference type="Proteomes" id="UP000233524">
    <property type="component" value="Unassembled WGS sequence"/>
</dbReference>
<dbReference type="AlphaFoldDB" id="A0A2N3N4D3"/>
<dbReference type="GO" id="GO:0008821">
    <property type="term" value="F:crossover junction DNA endonuclease activity"/>
    <property type="evidence" value="ECO:0007669"/>
    <property type="project" value="TreeGrafter"/>
</dbReference>
<keyword evidence="6" id="KW-0539">Nucleus</keyword>
<dbReference type="STRING" id="41688.A0A2N3N4D3"/>
<dbReference type="PANTHER" id="PTHR46239:SF1">
    <property type="entry name" value="DNA REPAIR PROTEIN RAD51 HOMOLOG 3"/>
    <property type="match status" value="1"/>
</dbReference>
<dbReference type="Gene3D" id="3.40.50.300">
    <property type="entry name" value="P-loop containing nucleotide triphosphate hydrolases"/>
    <property type="match status" value="1"/>
</dbReference>
<dbReference type="PANTHER" id="PTHR46239">
    <property type="entry name" value="DNA REPAIR PROTEIN RAD51 HOMOLOG 3 RAD51C"/>
    <property type="match status" value="1"/>
</dbReference>
<evidence type="ECO:0000256" key="5">
    <source>
        <dbReference type="ARBA" id="ARBA00023204"/>
    </source>
</evidence>
<accession>A0A2N3N4D3</accession>
<dbReference type="GO" id="GO:0033065">
    <property type="term" value="C:Rad51C-XRCC3 complex"/>
    <property type="evidence" value="ECO:0007669"/>
    <property type="project" value="TreeGrafter"/>
</dbReference>